<feature type="region of interest" description="Disordered" evidence="1">
    <location>
        <begin position="1"/>
        <end position="67"/>
    </location>
</feature>
<name>A0A5B0R9Z8_PUCGR</name>
<comment type="caution">
    <text evidence="2">The sequence shown here is derived from an EMBL/GenBank/DDBJ whole genome shotgun (WGS) entry which is preliminary data.</text>
</comment>
<protein>
    <submittedName>
        <fullName evidence="2">Uncharacterized protein</fullName>
    </submittedName>
</protein>
<evidence type="ECO:0000313" key="2">
    <source>
        <dbReference type="EMBL" id="KAA1122139.1"/>
    </source>
</evidence>
<dbReference type="AlphaFoldDB" id="A0A5B0R9Z8"/>
<sequence>MLTVGATAEFTRSTGRSNPYGPHPIQYEIDATKITPPPSQLDEQARNPPPMIHSTEFLSDSQQNHDSSFIHRSSTLADSLQMGAKTAYPINNLKPIDALQNFMSTSSNGQHDFDSPDQFTNSLGNPNYLREIEDLLGLQEDVAKFPSSEPGYQIPNPNTFRSSVNFLYPPSPKRA</sequence>
<dbReference type="EMBL" id="VDEP01000236">
    <property type="protein sequence ID" value="KAA1122139.1"/>
    <property type="molecule type" value="Genomic_DNA"/>
</dbReference>
<evidence type="ECO:0000313" key="3">
    <source>
        <dbReference type="Proteomes" id="UP000325313"/>
    </source>
</evidence>
<organism evidence="2 3">
    <name type="scientific">Puccinia graminis f. sp. tritici</name>
    <dbReference type="NCBI Taxonomy" id="56615"/>
    <lineage>
        <taxon>Eukaryota</taxon>
        <taxon>Fungi</taxon>
        <taxon>Dikarya</taxon>
        <taxon>Basidiomycota</taxon>
        <taxon>Pucciniomycotina</taxon>
        <taxon>Pucciniomycetes</taxon>
        <taxon>Pucciniales</taxon>
        <taxon>Pucciniaceae</taxon>
        <taxon>Puccinia</taxon>
    </lineage>
</organism>
<accession>A0A5B0R9Z8</accession>
<reference evidence="2 3" key="1">
    <citation type="submission" date="2019-05" db="EMBL/GenBank/DDBJ databases">
        <title>Emergence of the Ug99 lineage of the wheat stem rust pathogen through somatic hybridization.</title>
        <authorList>
            <person name="Li F."/>
            <person name="Upadhyaya N.M."/>
            <person name="Sperschneider J."/>
            <person name="Matny O."/>
            <person name="Nguyen-Phuc H."/>
            <person name="Mago R."/>
            <person name="Raley C."/>
            <person name="Miller M.E."/>
            <person name="Silverstein K.A.T."/>
            <person name="Henningsen E."/>
            <person name="Hirsch C.D."/>
            <person name="Visser B."/>
            <person name="Pretorius Z.A."/>
            <person name="Steffenson B.J."/>
            <person name="Schwessinger B."/>
            <person name="Dodds P.N."/>
            <person name="Figueroa M."/>
        </authorList>
    </citation>
    <scope>NUCLEOTIDE SEQUENCE [LARGE SCALE GENOMIC DNA]</scope>
    <source>
        <strain evidence="2 3">Ug99</strain>
    </source>
</reference>
<evidence type="ECO:0000256" key="1">
    <source>
        <dbReference type="SAM" id="MobiDB-lite"/>
    </source>
</evidence>
<gene>
    <name evidence="2" type="ORF">PGTUg99_029762</name>
</gene>
<dbReference type="Proteomes" id="UP000325313">
    <property type="component" value="Unassembled WGS sequence"/>
</dbReference>
<proteinExistence type="predicted"/>
<feature type="compositionally biased region" description="Polar residues" evidence="1">
    <location>
        <begin position="56"/>
        <end position="67"/>
    </location>
</feature>